<reference evidence="3 4" key="1">
    <citation type="submission" date="2023-12" db="EMBL/GenBank/DDBJ databases">
        <title>Sinomonas terricola sp. nov, isolated from litchi orchard soil in Guangdong, PR China.</title>
        <authorList>
            <person name="Jiaxin W."/>
            <person name="Yang Z."/>
            <person name="Honghui Z."/>
        </authorList>
    </citation>
    <scope>NUCLEOTIDE SEQUENCE [LARGE SCALE GENOMIC DNA]</scope>
    <source>
        <strain evidence="3 4">JGH33</strain>
    </source>
</reference>
<dbReference type="RefSeq" id="WP_323280046.1">
    <property type="nucleotide sequence ID" value="NZ_JAYGGQ010000012.1"/>
</dbReference>
<proteinExistence type="predicted"/>
<dbReference type="Pfam" id="PF00561">
    <property type="entry name" value="Abhydrolase_1"/>
    <property type="match status" value="1"/>
</dbReference>
<sequence>MAEVLNPTDGTPLAFDVSGEGPAILLLHGSALSRAIWRGLGYVRGLEGFTVIRMDLRGHGRSGKPHAPDAYRMPLVVEDVIAVLDAAAAPLAHVVGYSFGSRVAFALAAHTPDRVASLVTLGGAYGAQGGQVEKVFFPGYLEAMRAGGMAAFADGFEAAGNSLDPATRAAFLANDAEALAAYFEATEAGEGIPEEVLSGLGVPALLMVGALDAPRLAASRRAAALMPDARLVELPGRTHASTLFPAGPVLDELVPFLKENS</sequence>
<keyword evidence="4" id="KW-1185">Reference proteome</keyword>
<dbReference type="PRINTS" id="PR00111">
    <property type="entry name" value="ABHYDROLASE"/>
</dbReference>
<evidence type="ECO:0000313" key="3">
    <source>
        <dbReference type="EMBL" id="MEA5456158.1"/>
    </source>
</evidence>
<gene>
    <name evidence="3" type="ORF">SPF06_15590</name>
</gene>
<dbReference type="Proteomes" id="UP001304769">
    <property type="component" value="Unassembled WGS sequence"/>
</dbReference>
<dbReference type="GO" id="GO:0016787">
    <property type="term" value="F:hydrolase activity"/>
    <property type="evidence" value="ECO:0007669"/>
    <property type="project" value="UniProtKB-KW"/>
</dbReference>
<dbReference type="PANTHER" id="PTHR43798:SF31">
    <property type="entry name" value="AB HYDROLASE SUPERFAMILY PROTEIN YCLE"/>
    <property type="match status" value="1"/>
</dbReference>
<dbReference type="InterPro" id="IPR050266">
    <property type="entry name" value="AB_hydrolase_sf"/>
</dbReference>
<comment type="caution">
    <text evidence="3">The sequence shown here is derived from an EMBL/GenBank/DDBJ whole genome shotgun (WGS) entry which is preliminary data.</text>
</comment>
<dbReference type="PANTHER" id="PTHR43798">
    <property type="entry name" value="MONOACYLGLYCEROL LIPASE"/>
    <property type="match status" value="1"/>
</dbReference>
<feature type="domain" description="AB hydrolase-1" evidence="2">
    <location>
        <begin position="22"/>
        <end position="146"/>
    </location>
</feature>
<organism evidence="3 4">
    <name type="scientific">Sinomonas terricola</name>
    <dbReference type="NCBI Taxonomy" id="3110330"/>
    <lineage>
        <taxon>Bacteria</taxon>
        <taxon>Bacillati</taxon>
        <taxon>Actinomycetota</taxon>
        <taxon>Actinomycetes</taxon>
        <taxon>Micrococcales</taxon>
        <taxon>Micrococcaceae</taxon>
        <taxon>Sinomonas</taxon>
    </lineage>
</organism>
<dbReference type="EMBL" id="JAYGGQ010000012">
    <property type="protein sequence ID" value="MEA5456158.1"/>
    <property type="molecule type" value="Genomic_DNA"/>
</dbReference>
<evidence type="ECO:0000256" key="1">
    <source>
        <dbReference type="ARBA" id="ARBA00022801"/>
    </source>
</evidence>
<protein>
    <submittedName>
        <fullName evidence="3">Alpha/beta fold hydrolase</fullName>
    </submittedName>
</protein>
<keyword evidence="1 3" id="KW-0378">Hydrolase</keyword>
<name>A0ABU5T9A4_9MICC</name>
<dbReference type="InterPro" id="IPR029058">
    <property type="entry name" value="AB_hydrolase_fold"/>
</dbReference>
<evidence type="ECO:0000313" key="4">
    <source>
        <dbReference type="Proteomes" id="UP001304769"/>
    </source>
</evidence>
<dbReference type="Gene3D" id="3.40.50.1820">
    <property type="entry name" value="alpha/beta hydrolase"/>
    <property type="match status" value="1"/>
</dbReference>
<dbReference type="InterPro" id="IPR000073">
    <property type="entry name" value="AB_hydrolase_1"/>
</dbReference>
<accession>A0ABU5T9A4</accession>
<dbReference type="SUPFAM" id="SSF53474">
    <property type="entry name" value="alpha/beta-Hydrolases"/>
    <property type="match status" value="1"/>
</dbReference>
<evidence type="ECO:0000259" key="2">
    <source>
        <dbReference type="Pfam" id="PF00561"/>
    </source>
</evidence>